<evidence type="ECO:0000256" key="3">
    <source>
        <dbReference type="ARBA" id="ARBA00022555"/>
    </source>
</evidence>
<evidence type="ECO:0000256" key="7">
    <source>
        <dbReference type="ARBA" id="ARBA00022857"/>
    </source>
</evidence>
<feature type="binding site" evidence="14">
    <location>
        <position position="139"/>
    </location>
    <ligand>
        <name>FMN</name>
        <dbReference type="ChEBI" id="CHEBI:58210"/>
    </ligand>
</feature>
<dbReference type="GO" id="GO:0050660">
    <property type="term" value="F:flavin adenine dinucleotide binding"/>
    <property type="evidence" value="ECO:0007669"/>
    <property type="project" value="InterPro"/>
</dbReference>
<evidence type="ECO:0000256" key="10">
    <source>
        <dbReference type="ARBA" id="ARBA00048205"/>
    </source>
</evidence>
<dbReference type="NCBIfam" id="TIGR00737">
    <property type="entry name" value="nifR3_yhdG"/>
    <property type="match status" value="1"/>
</dbReference>
<evidence type="ECO:0000256" key="14">
    <source>
        <dbReference type="PIRSR" id="PIRSR006621-2"/>
    </source>
</evidence>
<comment type="catalytic activity">
    <reaction evidence="11">
        <text>a 5,6-dihydrouridine in tRNA + NAD(+) = a uridine in tRNA + NADH + H(+)</text>
        <dbReference type="Rhea" id="RHEA:54452"/>
        <dbReference type="Rhea" id="RHEA-COMP:13339"/>
        <dbReference type="Rhea" id="RHEA-COMP:13887"/>
        <dbReference type="ChEBI" id="CHEBI:15378"/>
        <dbReference type="ChEBI" id="CHEBI:57540"/>
        <dbReference type="ChEBI" id="CHEBI:57945"/>
        <dbReference type="ChEBI" id="CHEBI:65315"/>
        <dbReference type="ChEBI" id="CHEBI:74443"/>
    </reaction>
</comment>
<dbReference type="InterPro" id="IPR013785">
    <property type="entry name" value="Aldolase_TIM"/>
</dbReference>
<dbReference type="EMBL" id="FUZT01000033">
    <property type="protein sequence ID" value="SKC92867.1"/>
    <property type="molecule type" value="Genomic_DNA"/>
</dbReference>
<dbReference type="PROSITE" id="PS01136">
    <property type="entry name" value="UPF0034"/>
    <property type="match status" value="1"/>
</dbReference>
<dbReference type="Gene3D" id="3.20.20.70">
    <property type="entry name" value="Aldolase class I"/>
    <property type="match status" value="1"/>
</dbReference>
<dbReference type="Gene3D" id="1.10.1200.80">
    <property type="entry name" value="Putative flavin oxidoreducatase, domain 2"/>
    <property type="match status" value="1"/>
</dbReference>
<feature type="active site" description="Proton donor" evidence="13">
    <location>
        <position position="100"/>
    </location>
</feature>
<keyword evidence="14" id="KW-0547">Nucleotide-binding</keyword>
<dbReference type="InterPro" id="IPR024036">
    <property type="entry name" value="tRNA-dHydroUridine_Synthase_C"/>
</dbReference>
<dbReference type="GO" id="GO:0017150">
    <property type="term" value="F:tRNA dihydrouridine synthase activity"/>
    <property type="evidence" value="ECO:0007669"/>
    <property type="project" value="InterPro"/>
</dbReference>
<sequence length="319" mass="35773">MKIGNVNIDSPVALGPMAGVTDLTFRVICKEFGCGIVFTEMVSAKGIFYNDPKTKELMKIEAKERPVALQIFGSDPKIMAEVTKQINKHDYDILDINMGCPTPKIVKNGDGSALLKNPKLIGKVVKSVVAASEKPVTVKIRKGWDDNNINAVMVSKIIEESGANAISIHGRTREQFYTGKADWEIIRKVKEAVSIPVFGNGDVFSVEDAKNMKEMTNCDGIMIARGAQGNPWIFKRVIHYFRTGEILPPPTVEEKITMCIKHLHMLIENKGEYIAIREMRKHCAWYLKGIRNAAKIRNEINTAKSVDMIERHIKKILDY</sequence>
<dbReference type="Proteomes" id="UP000190285">
    <property type="component" value="Unassembled WGS sequence"/>
</dbReference>
<evidence type="ECO:0000259" key="15">
    <source>
        <dbReference type="Pfam" id="PF01207"/>
    </source>
</evidence>
<accession>A0A1T5MXB8</accession>
<evidence type="ECO:0000256" key="5">
    <source>
        <dbReference type="ARBA" id="ARBA00022643"/>
    </source>
</evidence>
<evidence type="ECO:0000256" key="11">
    <source>
        <dbReference type="ARBA" id="ARBA00048802"/>
    </source>
</evidence>
<keyword evidence="17" id="KW-1185">Reference proteome</keyword>
<feature type="domain" description="DUS-like FMN-binding" evidence="15">
    <location>
        <begin position="14"/>
        <end position="307"/>
    </location>
</feature>
<dbReference type="AlphaFoldDB" id="A0A1T5MXB8"/>
<evidence type="ECO:0000256" key="12">
    <source>
        <dbReference type="PIRNR" id="PIRNR006621"/>
    </source>
</evidence>
<dbReference type="InterPro" id="IPR004652">
    <property type="entry name" value="DusB-like"/>
</dbReference>
<dbReference type="EC" id="1.3.1.-" evidence="12"/>
<keyword evidence="5 12" id="KW-0288">FMN</keyword>
<reference evidence="16 17" key="1">
    <citation type="submission" date="2017-02" db="EMBL/GenBank/DDBJ databases">
        <authorList>
            <person name="Peterson S.W."/>
        </authorList>
    </citation>
    <scope>NUCLEOTIDE SEQUENCE [LARGE SCALE GENOMIC DNA]</scope>
    <source>
        <strain evidence="16 17">M1</strain>
    </source>
</reference>
<keyword evidence="7" id="KW-0521">NADP</keyword>
<dbReference type="OrthoDB" id="9764501at2"/>
<evidence type="ECO:0000256" key="4">
    <source>
        <dbReference type="ARBA" id="ARBA00022630"/>
    </source>
</evidence>
<dbReference type="InterPro" id="IPR035587">
    <property type="entry name" value="DUS-like_FMN-bd"/>
</dbReference>
<feature type="binding site" evidence="14">
    <location>
        <position position="70"/>
    </location>
    <ligand>
        <name>FMN</name>
        <dbReference type="ChEBI" id="CHEBI:58210"/>
    </ligand>
</feature>
<comment type="similarity">
    <text evidence="12">Belongs to the dus family.</text>
</comment>
<dbReference type="SUPFAM" id="SSF51395">
    <property type="entry name" value="FMN-linked oxidoreductases"/>
    <property type="match status" value="1"/>
</dbReference>
<keyword evidence="9 12" id="KW-0560">Oxidoreductase</keyword>
<evidence type="ECO:0000256" key="6">
    <source>
        <dbReference type="ARBA" id="ARBA00022694"/>
    </source>
</evidence>
<dbReference type="PANTHER" id="PTHR45846:SF1">
    <property type="entry name" value="TRNA-DIHYDROURIDINE(47) SYNTHASE [NAD(P)(+)]-LIKE"/>
    <property type="match status" value="1"/>
</dbReference>
<evidence type="ECO:0000313" key="17">
    <source>
        <dbReference type="Proteomes" id="UP000190285"/>
    </source>
</evidence>
<comment type="catalytic activity">
    <reaction evidence="10">
        <text>a 5,6-dihydrouridine in tRNA + NADP(+) = a uridine in tRNA + NADPH + H(+)</text>
        <dbReference type="Rhea" id="RHEA:23624"/>
        <dbReference type="Rhea" id="RHEA-COMP:13339"/>
        <dbReference type="Rhea" id="RHEA-COMP:13887"/>
        <dbReference type="ChEBI" id="CHEBI:15378"/>
        <dbReference type="ChEBI" id="CHEBI:57783"/>
        <dbReference type="ChEBI" id="CHEBI:58349"/>
        <dbReference type="ChEBI" id="CHEBI:65315"/>
        <dbReference type="ChEBI" id="CHEBI:74443"/>
    </reaction>
</comment>
<dbReference type="InterPro" id="IPR018517">
    <property type="entry name" value="tRNA_hU_synthase_CS"/>
</dbReference>
<name>A0A1T5MXB8_9FIRM</name>
<dbReference type="CDD" id="cd02801">
    <property type="entry name" value="DUS_like_FMN"/>
    <property type="match status" value="1"/>
</dbReference>
<protein>
    <recommendedName>
        <fullName evidence="12">tRNA-dihydrouridine synthase</fullName>
        <ecNumber evidence="12">1.3.1.-</ecNumber>
    </recommendedName>
</protein>
<comment type="function">
    <text evidence="2 12">Catalyzes the synthesis of 5,6-dihydrouridine (D), a modified base found in the D-loop of most tRNAs, via the reduction of the C5-C6 double bond in target uridines.</text>
</comment>
<dbReference type="Pfam" id="PF01207">
    <property type="entry name" value="Dus"/>
    <property type="match status" value="1"/>
</dbReference>
<gene>
    <name evidence="16" type="ORF">SAMN02194393_05547</name>
</gene>
<evidence type="ECO:0000256" key="2">
    <source>
        <dbReference type="ARBA" id="ARBA00002790"/>
    </source>
</evidence>
<dbReference type="PANTHER" id="PTHR45846">
    <property type="entry name" value="TRNA-DIHYDROURIDINE(47) SYNTHASE [NAD(P)(+)]-LIKE"/>
    <property type="match status" value="1"/>
</dbReference>
<keyword evidence="4 12" id="KW-0285">Flavoprotein</keyword>
<evidence type="ECO:0000256" key="8">
    <source>
        <dbReference type="ARBA" id="ARBA00022884"/>
    </source>
</evidence>
<keyword evidence="8" id="KW-0694">RNA-binding</keyword>
<feature type="binding site" evidence="14">
    <location>
        <begin position="16"/>
        <end position="18"/>
    </location>
    <ligand>
        <name>FMN</name>
        <dbReference type="ChEBI" id="CHEBI:58210"/>
    </ligand>
</feature>
<evidence type="ECO:0000256" key="1">
    <source>
        <dbReference type="ARBA" id="ARBA00001917"/>
    </source>
</evidence>
<evidence type="ECO:0000256" key="9">
    <source>
        <dbReference type="ARBA" id="ARBA00023002"/>
    </source>
</evidence>
<comment type="cofactor">
    <cofactor evidence="1 12 14">
        <name>FMN</name>
        <dbReference type="ChEBI" id="CHEBI:58210"/>
    </cofactor>
</comment>
<dbReference type="InterPro" id="IPR001269">
    <property type="entry name" value="DUS_fam"/>
</dbReference>
<evidence type="ECO:0000313" key="16">
    <source>
        <dbReference type="EMBL" id="SKC92867.1"/>
    </source>
</evidence>
<feature type="binding site" evidence="14">
    <location>
        <position position="169"/>
    </location>
    <ligand>
        <name>FMN</name>
        <dbReference type="ChEBI" id="CHEBI:58210"/>
    </ligand>
</feature>
<feature type="binding site" evidence="14">
    <location>
        <begin position="224"/>
        <end position="225"/>
    </location>
    <ligand>
        <name>FMN</name>
        <dbReference type="ChEBI" id="CHEBI:58210"/>
    </ligand>
</feature>
<dbReference type="STRING" id="36842.SAMN02194393_05547"/>
<dbReference type="PIRSF" id="PIRSF006621">
    <property type="entry name" value="Dus"/>
    <property type="match status" value="1"/>
</dbReference>
<keyword evidence="6 12" id="KW-0819">tRNA processing</keyword>
<organism evidence="16 17">
    <name type="scientific">Maledivibacter halophilus</name>
    <dbReference type="NCBI Taxonomy" id="36842"/>
    <lineage>
        <taxon>Bacteria</taxon>
        <taxon>Bacillati</taxon>
        <taxon>Bacillota</taxon>
        <taxon>Clostridia</taxon>
        <taxon>Peptostreptococcales</taxon>
        <taxon>Caminicellaceae</taxon>
        <taxon>Maledivibacter</taxon>
    </lineage>
</organism>
<dbReference type="RefSeq" id="WP_079496090.1">
    <property type="nucleotide sequence ID" value="NZ_FUZT01000033.1"/>
</dbReference>
<evidence type="ECO:0000256" key="13">
    <source>
        <dbReference type="PIRSR" id="PIRSR006621-1"/>
    </source>
</evidence>
<proteinExistence type="inferred from homology"/>
<keyword evidence="3" id="KW-0820">tRNA-binding</keyword>
<dbReference type="GO" id="GO:0000049">
    <property type="term" value="F:tRNA binding"/>
    <property type="evidence" value="ECO:0007669"/>
    <property type="project" value="UniProtKB-KW"/>
</dbReference>